<evidence type="ECO:0000259" key="7">
    <source>
        <dbReference type="SMART" id="SM00563"/>
    </source>
</evidence>
<name>A0A1C4XKC3_MICEC</name>
<evidence type="ECO:0000313" key="9">
    <source>
        <dbReference type="Proteomes" id="UP000198253"/>
    </source>
</evidence>
<dbReference type="OrthoDB" id="5184723at2"/>
<keyword evidence="6" id="KW-0812">Transmembrane</keyword>
<evidence type="ECO:0000256" key="2">
    <source>
        <dbReference type="ARBA" id="ARBA00022516"/>
    </source>
</evidence>
<dbReference type="InterPro" id="IPR002123">
    <property type="entry name" value="Plipid/glycerol_acylTrfase"/>
</dbReference>
<dbReference type="PANTHER" id="PTHR10434:SF64">
    <property type="entry name" value="1-ACYL-SN-GLYCEROL-3-PHOSPHATE ACYLTRANSFERASE-RELATED"/>
    <property type="match status" value="1"/>
</dbReference>
<dbReference type="SMART" id="SM00563">
    <property type="entry name" value="PlsC"/>
    <property type="match status" value="1"/>
</dbReference>
<evidence type="ECO:0000313" key="8">
    <source>
        <dbReference type="EMBL" id="SCF08884.1"/>
    </source>
</evidence>
<keyword evidence="2" id="KW-0444">Lipid biosynthesis</keyword>
<evidence type="ECO:0000256" key="5">
    <source>
        <dbReference type="ARBA" id="ARBA00023315"/>
    </source>
</evidence>
<keyword evidence="9" id="KW-1185">Reference proteome</keyword>
<accession>A0A1C4XKC3</accession>
<evidence type="ECO:0000256" key="1">
    <source>
        <dbReference type="ARBA" id="ARBA00005189"/>
    </source>
</evidence>
<dbReference type="GO" id="GO:0003841">
    <property type="term" value="F:1-acylglycerol-3-phosphate O-acyltransferase activity"/>
    <property type="evidence" value="ECO:0007669"/>
    <property type="project" value="TreeGrafter"/>
</dbReference>
<keyword evidence="3 8" id="KW-0808">Transferase</keyword>
<organism evidence="8 9">
    <name type="scientific">Micromonospora echinospora</name>
    <name type="common">Micromonospora purpurea</name>
    <dbReference type="NCBI Taxonomy" id="1877"/>
    <lineage>
        <taxon>Bacteria</taxon>
        <taxon>Bacillati</taxon>
        <taxon>Actinomycetota</taxon>
        <taxon>Actinomycetes</taxon>
        <taxon>Micromonosporales</taxon>
        <taxon>Micromonosporaceae</taxon>
        <taxon>Micromonospora</taxon>
    </lineage>
</organism>
<dbReference type="RefSeq" id="WP_088982279.1">
    <property type="nucleotide sequence ID" value="NZ_LT607413.1"/>
</dbReference>
<reference evidence="9" key="1">
    <citation type="submission" date="2016-06" db="EMBL/GenBank/DDBJ databases">
        <authorList>
            <person name="Varghese N."/>
            <person name="Submissions Spin"/>
        </authorList>
    </citation>
    <scope>NUCLEOTIDE SEQUENCE [LARGE SCALE GENOMIC DNA]</scope>
    <source>
        <strain evidence="9">DSM 43816</strain>
    </source>
</reference>
<dbReference type="CDD" id="cd07989">
    <property type="entry name" value="LPLAT_AGPAT-like"/>
    <property type="match status" value="1"/>
</dbReference>
<dbReference type="PANTHER" id="PTHR10434">
    <property type="entry name" value="1-ACYL-SN-GLYCEROL-3-PHOSPHATE ACYLTRANSFERASE"/>
    <property type="match status" value="1"/>
</dbReference>
<gene>
    <name evidence="8" type="ORF">GA0070618_3129</name>
</gene>
<keyword evidence="5 8" id="KW-0012">Acyltransferase</keyword>
<keyword evidence="6" id="KW-0472">Membrane</keyword>
<feature type="transmembrane region" description="Helical" evidence="6">
    <location>
        <begin position="38"/>
        <end position="58"/>
    </location>
</feature>
<protein>
    <submittedName>
        <fullName evidence="8">1-acyl-sn-glycerol-3-phosphate acyltransferases</fullName>
    </submittedName>
</protein>
<dbReference type="SUPFAM" id="SSF69593">
    <property type="entry name" value="Glycerol-3-phosphate (1)-acyltransferase"/>
    <property type="match status" value="1"/>
</dbReference>
<dbReference type="Pfam" id="PF01553">
    <property type="entry name" value="Acyltransferase"/>
    <property type="match status" value="1"/>
</dbReference>
<keyword evidence="4" id="KW-0443">Lipid metabolism</keyword>
<feature type="domain" description="Phospholipid/glycerol acyltransferase" evidence="7">
    <location>
        <begin position="93"/>
        <end position="212"/>
    </location>
</feature>
<sequence>MSAVGYDLWRPLSACGADCLPADGHVSAVPVTRRVARLLAVLGMLLAGAALAAALPLLPAPARRAGCRVWARGTARAFGVRLVVRGRPPRGRALLVANHVSWLDVMALLAVAPARMLAKREVRDWPLVGLLARGAGTVFVDRSRPRALPATVRRVADLLRAGRQVAVYPEGTTWCGTVDPVHARPRPGFRPAVFQAAVDTGTPVVPVRIAYRCASAGVDTTVPAFLGEENLWRSIRRVLGARDLVVSVTVGAALHPGPGADRRGLARTAESALRLMPVWKSGT</sequence>
<proteinExistence type="predicted"/>
<evidence type="ECO:0000256" key="3">
    <source>
        <dbReference type="ARBA" id="ARBA00022679"/>
    </source>
</evidence>
<evidence type="ECO:0000256" key="6">
    <source>
        <dbReference type="SAM" id="Phobius"/>
    </source>
</evidence>
<dbReference type="EMBL" id="LT607413">
    <property type="protein sequence ID" value="SCF08884.1"/>
    <property type="molecule type" value="Genomic_DNA"/>
</dbReference>
<comment type="pathway">
    <text evidence="1">Lipid metabolism.</text>
</comment>
<keyword evidence="6" id="KW-1133">Transmembrane helix</keyword>
<evidence type="ECO:0000256" key="4">
    <source>
        <dbReference type="ARBA" id="ARBA00023098"/>
    </source>
</evidence>
<dbReference type="InParanoid" id="A0A1C4XKC3"/>
<dbReference type="AlphaFoldDB" id="A0A1C4XKC3"/>
<dbReference type="Proteomes" id="UP000198253">
    <property type="component" value="Chromosome I"/>
</dbReference>
<dbReference type="GO" id="GO:0006654">
    <property type="term" value="P:phosphatidic acid biosynthetic process"/>
    <property type="evidence" value="ECO:0007669"/>
    <property type="project" value="TreeGrafter"/>
</dbReference>